<dbReference type="PANTHER" id="PTHR28156:SF1">
    <property type="entry name" value="FAS1 DOMAIN-CONTAINING PROTEIN YDR262W"/>
    <property type="match status" value="1"/>
</dbReference>
<dbReference type="Gene3D" id="2.30.180.10">
    <property type="entry name" value="FAS1 domain"/>
    <property type="match status" value="1"/>
</dbReference>
<proteinExistence type="predicted"/>
<sequence length="271" mass="30445">MKISILSTLLLLGTFDKVISRRVVDLGSLDLSEGEEVIEKREPKRLPLDIEGIVHDYDKNLKKREPKRVGLSFEKVSNDDAEVFDKSKVKRDMKRPQFVIDISDGKTEDRVNLDSRLTVLQDISIFSSYGRNVLDVESQWEDGSQELIVIAPTNAAISSLPKKPWQFPKDIDAMEEADAAPKDIEDAINGNIAHFVKSHIISRSNDFNLQSTEVWLHSEADSSEKGDIVLKKQDNEYYIASASDMDFKQVKTVDVAANGVILIIDACLIKP</sequence>
<reference evidence="4 5" key="1">
    <citation type="submission" date="2016-03" db="EMBL/GenBank/DDBJ databases">
        <title>How can Kluyveromyces marxianus grow so fast - potential evolutionary course in Saccharomyces Complex revealed by comparative genomics.</title>
        <authorList>
            <person name="Mo W."/>
            <person name="Lu W."/>
            <person name="Yang X."/>
            <person name="Qi J."/>
            <person name="Lv H."/>
        </authorList>
    </citation>
    <scope>NUCLEOTIDE SEQUENCE [LARGE SCALE GENOMIC DNA]</scope>
    <source>
        <strain evidence="4 5">FIM1</strain>
    </source>
</reference>
<dbReference type="InterPro" id="IPR040200">
    <property type="entry name" value="Mug57-like"/>
</dbReference>
<evidence type="ECO:0000313" key="4">
    <source>
        <dbReference type="EMBL" id="QGN17468.1"/>
    </source>
</evidence>
<evidence type="ECO:0000256" key="2">
    <source>
        <dbReference type="SAM" id="SignalP"/>
    </source>
</evidence>
<keyword evidence="5" id="KW-1185">Reference proteome</keyword>
<feature type="domain" description="FAS1" evidence="3">
    <location>
        <begin position="110"/>
        <end position="268"/>
    </location>
</feature>
<dbReference type="SUPFAM" id="SSF82153">
    <property type="entry name" value="FAS1 domain"/>
    <property type="match status" value="1"/>
</dbReference>
<evidence type="ECO:0000259" key="3">
    <source>
        <dbReference type="PROSITE" id="PS50213"/>
    </source>
</evidence>
<dbReference type="InterPro" id="IPR036378">
    <property type="entry name" value="FAS1_dom_sf"/>
</dbReference>
<feature type="chain" id="PRO_5045619280" evidence="2">
    <location>
        <begin position="21"/>
        <end position="271"/>
    </location>
</feature>
<keyword evidence="1 2" id="KW-0732">Signal</keyword>
<protein>
    <submittedName>
        <fullName evidence="4">FAS1 domain-containing protein KLLA0E16841g</fullName>
    </submittedName>
</protein>
<organism evidence="4 5">
    <name type="scientific">Kluyveromyces marxianus</name>
    <name type="common">Yeast</name>
    <name type="synonym">Candida kefyr</name>
    <dbReference type="NCBI Taxonomy" id="4911"/>
    <lineage>
        <taxon>Eukaryota</taxon>
        <taxon>Fungi</taxon>
        <taxon>Dikarya</taxon>
        <taxon>Ascomycota</taxon>
        <taxon>Saccharomycotina</taxon>
        <taxon>Saccharomycetes</taxon>
        <taxon>Saccharomycetales</taxon>
        <taxon>Saccharomycetaceae</taxon>
        <taxon>Kluyveromyces</taxon>
    </lineage>
</organism>
<feature type="signal peptide" evidence="2">
    <location>
        <begin position="1"/>
        <end position="20"/>
    </location>
</feature>
<dbReference type="InterPro" id="IPR000782">
    <property type="entry name" value="FAS1_domain"/>
</dbReference>
<dbReference type="Proteomes" id="UP000422736">
    <property type="component" value="Chromosome 6"/>
</dbReference>
<evidence type="ECO:0000313" key="5">
    <source>
        <dbReference type="Proteomes" id="UP000422736"/>
    </source>
</evidence>
<dbReference type="EMBL" id="CP015059">
    <property type="protein sequence ID" value="QGN17468.1"/>
    <property type="molecule type" value="Genomic_DNA"/>
</dbReference>
<gene>
    <name evidence="4" type="ORF">FIM1_4204</name>
</gene>
<accession>A0ABX6F525</accession>
<evidence type="ECO:0000256" key="1">
    <source>
        <dbReference type="ARBA" id="ARBA00022729"/>
    </source>
</evidence>
<dbReference type="PROSITE" id="PS50213">
    <property type="entry name" value="FAS1"/>
    <property type="match status" value="1"/>
</dbReference>
<dbReference type="PANTHER" id="PTHR28156">
    <property type="entry name" value="FAS1 DOMAIN-CONTAINING PROTEIN YDR262W"/>
    <property type="match status" value="1"/>
</dbReference>
<name>A0ABX6F525_KLUMA</name>